<dbReference type="InterPro" id="IPR012337">
    <property type="entry name" value="RNaseH-like_sf"/>
</dbReference>
<comment type="caution">
    <text evidence="4">The sequence shown here is derived from an EMBL/GenBank/DDBJ whole genome shotgun (WGS) entry which is preliminary data.</text>
</comment>
<dbReference type="EMBL" id="BAAAKV010000025">
    <property type="protein sequence ID" value="GAA1171579.1"/>
    <property type="molecule type" value="Genomic_DNA"/>
</dbReference>
<accession>A0ABN1UWU9</accession>
<evidence type="ECO:0000259" key="2">
    <source>
        <dbReference type="Pfam" id="PF01609"/>
    </source>
</evidence>
<dbReference type="SUPFAM" id="SSF53098">
    <property type="entry name" value="Ribonuclease H-like"/>
    <property type="match status" value="1"/>
</dbReference>
<feature type="domain" description="Transposase IS4 N-terminal" evidence="3">
    <location>
        <begin position="24"/>
        <end position="114"/>
    </location>
</feature>
<evidence type="ECO:0000313" key="4">
    <source>
        <dbReference type="EMBL" id="GAA1171579.1"/>
    </source>
</evidence>
<evidence type="ECO:0000259" key="3">
    <source>
        <dbReference type="Pfam" id="PF13006"/>
    </source>
</evidence>
<keyword evidence="1" id="KW-0812">Transmembrane</keyword>
<dbReference type="InterPro" id="IPR024473">
    <property type="entry name" value="Transposases_IS4_N"/>
</dbReference>
<dbReference type="Pfam" id="PF01609">
    <property type="entry name" value="DDE_Tnp_1"/>
    <property type="match status" value="1"/>
</dbReference>
<evidence type="ECO:0000256" key="1">
    <source>
        <dbReference type="SAM" id="Phobius"/>
    </source>
</evidence>
<feature type="transmembrane region" description="Helical" evidence="1">
    <location>
        <begin position="59"/>
        <end position="82"/>
    </location>
</feature>
<dbReference type="PANTHER" id="PTHR37529:SF1">
    <property type="entry name" value="TRANSPOSASE INSG FOR INSERTION SEQUENCE ELEMENT IS4-RELATED"/>
    <property type="match status" value="1"/>
</dbReference>
<keyword evidence="1" id="KW-0472">Membrane</keyword>
<feature type="domain" description="Transposase IS4-like" evidence="2">
    <location>
        <begin position="164"/>
        <end position="350"/>
    </location>
</feature>
<dbReference type="InterPro" id="IPR002559">
    <property type="entry name" value="Transposase_11"/>
</dbReference>
<dbReference type="InterPro" id="IPR047952">
    <property type="entry name" value="Transpos_IS4"/>
</dbReference>
<organism evidence="4 5">
    <name type="scientific">Streptomyces hebeiensis</name>
    <dbReference type="NCBI Taxonomy" id="229486"/>
    <lineage>
        <taxon>Bacteria</taxon>
        <taxon>Bacillati</taxon>
        <taxon>Actinomycetota</taxon>
        <taxon>Actinomycetes</taxon>
        <taxon>Kitasatosporales</taxon>
        <taxon>Streptomycetaceae</taxon>
        <taxon>Streptomyces</taxon>
    </lineage>
</organism>
<dbReference type="PANTHER" id="PTHR37529">
    <property type="entry name" value="TRANSPOSASE INSG FOR INSERTION SEQUENCE ELEMENT IS4-RELATED"/>
    <property type="match status" value="1"/>
</dbReference>
<keyword evidence="1" id="KW-1133">Transmembrane helix</keyword>
<proteinExistence type="predicted"/>
<evidence type="ECO:0000313" key="5">
    <source>
        <dbReference type="Proteomes" id="UP001501371"/>
    </source>
</evidence>
<keyword evidence="5" id="KW-1185">Reference proteome</keyword>
<sequence>MPFQCSAAPAPEGPGPAADAFTAGHLGELTRYVPFDLVDAVLAETGRVQKRLRLLPSRVGVYFLLALGLFPHLGYARVWGMLTSALPGAARVSEKALRDVRHRIGPKPVKLLFDTLAVPAADPRTPGLRYRRWRTVAFDGCASLHCPDSGRNCAWLGRAATGRGGFHGYPCLQLMTLAETGTRALLGAVFGPRSTGEITYAARLVDRLDPDMLLLADRAFDGGEFLAAVRTTGAQFLVRMRAGRRLPRLAVLPDGSILTRLGRLDVRVVQAQVTTRLADGTRVTGHYALATSLLDHRAHPTTELIELYHERWEIESSYLALRHTLLRGRVLRSMDPAGLEQELWSLLTLYQILRHVMVDAARSRPGLDPDRVSFTAAAATAQATVVRAAGIADQHDPAPPRAITTAVLAHPLPARRARLSARKVKSPISRYAGHPLEERPLTSTRITSIDIDVENPGTATRPEPSPAAQAKIMKPGSRVDRVFALLGATPGRSFTPSELARTLGITNINSFSVQLATWARRGLLGKPARGRYTIPNNCP</sequence>
<gene>
    <name evidence="4" type="ORF">GCM10009654_30970</name>
</gene>
<dbReference type="NCBIfam" id="NF033592">
    <property type="entry name" value="transpos_IS4_1"/>
    <property type="match status" value="1"/>
</dbReference>
<reference evidence="4 5" key="1">
    <citation type="journal article" date="2019" name="Int. J. Syst. Evol. Microbiol.">
        <title>The Global Catalogue of Microorganisms (GCM) 10K type strain sequencing project: providing services to taxonomists for standard genome sequencing and annotation.</title>
        <authorList>
            <consortium name="The Broad Institute Genomics Platform"/>
            <consortium name="The Broad Institute Genome Sequencing Center for Infectious Disease"/>
            <person name="Wu L."/>
            <person name="Ma J."/>
        </authorList>
    </citation>
    <scope>NUCLEOTIDE SEQUENCE [LARGE SCALE GENOMIC DNA]</scope>
    <source>
        <strain evidence="4 5">JCM 12696</strain>
    </source>
</reference>
<protein>
    <submittedName>
        <fullName evidence="4">IS4 family transposase</fullName>
    </submittedName>
</protein>
<dbReference type="RefSeq" id="WP_344276126.1">
    <property type="nucleotide sequence ID" value="NZ_BAAAKV010000025.1"/>
</dbReference>
<name>A0ABN1UWU9_9ACTN</name>
<dbReference type="Proteomes" id="UP001501371">
    <property type="component" value="Unassembled WGS sequence"/>
</dbReference>
<dbReference type="Pfam" id="PF13006">
    <property type="entry name" value="Nterm_IS4"/>
    <property type="match status" value="1"/>
</dbReference>